<comment type="function">
    <text evidence="3">Transcriptional coactivator that stimulates GCN4-dependent transcriptional activity by bridging the DNA-binding region of GCN4 and TBP (SPT15), thereby recruiting TBP to GCN4-bound promoters. Involved in induction of the ribosome quality control (RQC) pathway; a pathway that degrades nascent peptide chains during problematic translation. Required to prevent stalled ribosomes from frameshifting.</text>
</comment>
<dbReference type="AlphaFoldDB" id="A0A9P8KZS4"/>
<organism evidence="5 6">
    <name type="scientific">Glutinoglossum americanum</name>
    <dbReference type="NCBI Taxonomy" id="1670608"/>
    <lineage>
        <taxon>Eukaryota</taxon>
        <taxon>Fungi</taxon>
        <taxon>Dikarya</taxon>
        <taxon>Ascomycota</taxon>
        <taxon>Pezizomycotina</taxon>
        <taxon>Geoglossomycetes</taxon>
        <taxon>Geoglossales</taxon>
        <taxon>Geoglossaceae</taxon>
        <taxon>Glutinoglossum</taxon>
    </lineage>
</organism>
<dbReference type="InterPro" id="IPR010982">
    <property type="entry name" value="Lambda_DNA-bd_dom_sf"/>
</dbReference>
<accession>A0A9P8KZS4</accession>
<dbReference type="Gene3D" id="1.10.260.40">
    <property type="entry name" value="lambda repressor-like DNA-binding domains"/>
    <property type="match status" value="1"/>
</dbReference>
<evidence type="ECO:0000259" key="4">
    <source>
        <dbReference type="PROSITE" id="PS50943"/>
    </source>
</evidence>
<dbReference type="NCBIfam" id="TIGR03830">
    <property type="entry name" value="CxxCG_CxxCG_HTH"/>
    <property type="match status" value="1"/>
</dbReference>
<reference evidence="5" key="1">
    <citation type="submission" date="2021-03" db="EMBL/GenBank/DDBJ databases">
        <title>Comparative genomics and phylogenomic investigation of the class Geoglossomycetes provide insights into ecological specialization and systematics.</title>
        <authorList>
            <person name="Melie T."/>
            <person name="Pirro S."/>
            <person name="Miller A.N."/>
            <person name="Quandt A."/>
        </authorList>
    </citation>
    <scope>NUCLEOTIDE SEQUENCE</scope>
    <source>
        <strain evidence="5">GBOQ0MN5Z8</strain>
    </source>
</reference>
<keyword evidence="6" id="KW-1185">Reference proteome</keyword>
<comment type="caution">
    <text evidence="5">The sequence shown here is derived from an EMBL/GenBank/DDBJ whole genome shotgun (WGS) entry which is preliminary data.</text>
</comment>
<feature type="domain" description="HTH cro/C1-type" evidence="4">
    <location>
        <begin position="83"/>
        <end position="130"/>
    </location>
</feature>
<comment type="similarity">
    <text evidence="1">Belongs to the MBF1 family.</text>
</comment>
<dbReference type="SUPFAM" id="SSF47413">
    <property type="entry name" value="lambda repressor-like DNA-binding domains"/>
    <property type="match status" value="1"/>
</dbReference>
<evidence type="ECO:0000313" key="5">
    <source>
        <dbReference type="EMBL" id="KAH0533495.1"/>
    </source>
</evidence>
<evidence type="ECO:0000256" key="3">
    <source>
        <dbReference type="ARBA" id="ARBA00035107"/>
    </source>
</evidence>
<evidence type="ECO:0000313" key="6">
    <source>
        <dbReference type="Proteomes" id="UP000698800"/>
    </source>
</evidence>
<evidence type="ECO:0000256" key="2">
    <source>
        <dbReference type="ARBA" id="ARBA00014317"/>
    </source>
</evidence>
<dbReference type="EMBL" id="JAGHQL010000532">
    <property type="protein sequence ID" value="KAH0533495.1"/>
    <property type="molecule type" value="Genomic_DNA"/>
</dbReference>
<name>A0A9P8KZS4_9PEZI</name>
<dbReference type="InterPro" id="IPR001387">
    <property type="entry name" value="Cro/C1-type_HTH"/>
</dbReference>
<gene>
    <name evidence="5" type="ORF">FGG08_007707</name>
</gene>
<sequence>MTETAMLFEYPCPECGNGVVHTTRIRNYKTKITGYPFVVDEALIGVCDHCQARHFAPEETQRWEQLFAHSLEAHRAFLTPQEITELRTALDLSMEDFARLIGATRQSISAWEKAERTSPPSRTADLLMKLVRQALHGGTVDILSILLEESKKWGIVIQIQDTPGPAVQHATIGAQGMSDG</sequence>
<proteinExistence type="inferred from homology"/>
<protein>
    <recommendedName>
        <fullName evidence="2">Multiprotein-bridging factor 1</fullName>
    </recommendedName>
</protein>
<dbReference type="Proteomes" id="UP000698800">
    <property type="component" value="Unassembled WGS sequence"/>
</dbReference>
<evidence type="ECO:0000256" key="1">
    <source>
        <dbReference type="ARBA" id="ARBA00009802"/>
    </source>
</evidence>
<dbReference type="SMART" id="SM00530">
    <property type="entry name" value="HTH_XRE"/>
    <property type="match status" value="1"/>
</dbReference>
<dbReference type="PROSITE" id="PS50943">
    <property type="entry name" value="HTH_CROC1"/>
    <property type="match status" value="1"/>
</dbReference>
<dbReference type="CDD" id="cd00093">
    <property type="entry name" value="HTH_XRE"/>
    <property type="match status" value="1"/>
</dbReference>
<dbReference type="InterPro" id="IPR022452">
    <property type="entry name" value="MqsA"/>
</dbReference>
<dbReference type="Pfam" id="PF01381">
    <property type="entry name" value="HTH_3"/>
    <property type="match status" value="1"/>
</dbReference>
<dbReference type="GO" id="GO:0003677">
    <property type="term" value="F:DNA binding"/>
    <property type="evidence" value="ECO:0007669"/>
    <property type="project" value="InterPro"/>
</dbReference>